<protein>
    <submittedName>
        <fullName evidence="1">Uncharacterized protein</fullName>
    </submittedName>
</protein>
<sequence length="40" mass="4552">MSRNKEMSRTIANIVYREAYNGLPQSIGLSFDTDETAEDQ</sequence>
<name>A0A3P6BS73_BRAOL</name>
<dbReference type="EMBL" id="LR031873">
    <property type="protein sequence ID" value="VDD08573.1"/>
    <property type="molecule type" value="Genomic_DNA"/>
</dbReference>
<evidence type="ECO:0000313" key="1">
    <source>
        <dbReference type="EMBL" id="VDD08573.1"/>
    </source>
</evidence>
<dbReference type="AlphaFoldDB" id="A0A3P6BS73"/>
<proteinExistence type="predicted"/>
<reference evidence="1" key="1">
    <citation type="submission" date="2018-11" db="EMBL/GenBank/DDBJ databases">
        <authorList>
            <consortium name="Genoscope - CEA"/>
            <person name="William W."/>
        </authorList>
    </citation>
    <scope>NUCLEOTIDE SEQUENCE</scope>
</reference>
<accession>A0A3P6BS73</accession>
<organism evidence="1">
    <name type="scientific">Brassica oleracea</name>
    <name type="common">Wild cabbage</name>
    <dbReference type="NCBI Taxonomy" id="3712"/>
    <lineage>
        <taxon>Eukaryota</taxon>
        <taxon>Viridiplantae</taxon>
        <taxon>Streptophyta</taxon>
        <taxon>Embryophyta</taxon>
        <taxon>Tracheophyta</taxon>
        <taxon>Spermatophyta</taxon>
        <taxon>Magnoliopsida</taxon>
        <taxon>eudicotyledons</taxon>
        <taxon>Gunneridae</taxon>
        <taxon>Pentapetalae</taxon>
        <taxon>rosids</taxon>
        <taxon>malvids</taxon>
        <taxon>Brassicales</taxon>
        <taxon>Brassicaceae</taxon>
        <taxon>Brassiceae</taxon>
        <taxon>Brassica</taxon>
    </lineage>
</organism>
<gene>
    <name evidence="1" type="ORF">BOLC4T24078H</name>
</gene>